<dbReference type="CDD" id="cd01610">
    <property type="entry name" value="PAP2_like"/>
    <property type="match status" value="1"/>
</dbReference>
<reference evidence="10" key="1">
    <citation type="journal article" date="2019" name="Int. J. Syst. Evol. Microbiol.">
        <title>The Global Catalogue of Microorganisms (GCM) 10K type strain sequencing project: providing services to taxonomists for standard genome sequencing and annotation.</title>
        <authorList>
            <consortium name="The Broad Institute Genomics Platform"/>
            <consortium name="The Broad Institute Genome Sequencing Center for Infectious Disease"/>
            <person name="Wu L."/>
            <person name="Ma J."/>
        </authorList>
    </citation>
    <scope>NUCLEOTIDE SEQUENCE [LARGE SCALE GENOMIC DNA]</scope>
    <source>
        <strain evidence="10">IBRC-M 10813</strain>
    </source>
</reference>
<comment type="caution">
    <text evidence="9">The sequence shown here is derived from an EMBL/GenBank/DDBJ whole genome shotgun (WGS) entry which is preliminary data.</text>
</comment>
<dbReference type="InterPro" id="IPR000326">
    <property type="entry name" value="PAP2/HPO"/>
</dbReference>
<protein>
    <submittedName>
        <fullName evidence="9">Phosphatase PAP2 family protein</fullName>
    </submittedName>
</protein>
<dbReference type="Gene3D" id="1.20.144.10">
    <property type="entry name" value="Phosphatidic acid phosphatase type 2/haloperoxidase"/>
    <property type="match status" value="1"/>
</dbReference>
<evidence type="ECO:0000259" key="8">
    <source>
        <dbReference type="SMART" id="SM00014"/>
    </source>
</evidence>
<evidence type="ECO:0000256" key="7">
    <source>
        <dbReference type="SAM" id="Phobius"/>
    </source>
</evidence>
<keyword evidence="10" id="KW-1185">Reference proteome</keyword>
<evidence type="ECO:0000313" key="10">
    <source>
        <dbReference type="Proteomes" id="UP001595843"/>
    </source>
</evidence>
<dbReference type="PANTHER" id="PTHR14969:SF62">
    <property type="entry name" value="DECAPRENYLPHOSPHORYL-5-PHOSPHORIBOSE PHOSPHATASE RV3807C-RELATED"/>
    <property type="match status" value="1"/>
</dbReference>
<accession>A0ABV8JDQ0</accession>
<evidence type="ECO:0000313" key="9">
    <source>
        <dbReference type="EMBL" id="MFC4076595.1"/>
    </source>
</evidence>
<feature type="domain" description="Phosphatidic acid phosphatase type 2/haloperoxidase" evidence="8">
    <location>
        <begin position="64"/>
        <end position="171"/>
    </location>
</feature>
<dbReference type="EMBL" id="JBHSAP010000009">
    <property type="protein sequence ID" value="MFC4076595.1"/>
    <property type="molecule type" value="Genomic_DNA"/>
</dbReference>
<gene>
    <name evidence="9" type="ORF">ACFOUO_07190</name>
</gene>
<organism evidence="9 10">
    <name type="scientific">Salinithrix halophila</name>
    <dbReference type="NCBI Taxonomy" id="1485204"/>
    <lineage>
        <taxon>Bacteria</taxon>
        <taxon>Bacillati</taxon>
        <taxon>Bacillota</taxon>
        <taxon>Bacilli</taxon>
        <taxon>Bacillales</taxon>
        <taxon>Thermoactinomycetaceae</taxon>
        <taxon>Salinithrix</taxon>
    </lineage>
</organism>
<name>A0ABV8JDQ0_9BACL</name>
<dbReference type="SMART" id="SM00014">
    <property type="entry name" value="acidPPc"/>
    <property type="match status" value="1"/>
</dbReference>
<sequence length="177" mass="19909">MKRLVTRLRNVDDRWICHINQQWKCRTMDWLMPRFTHIGGAGFTLSFLLGWLVLMTSPLRYWAVEGLIALSGSHLAVRLCKSFWQRVRPYLHLHGLNTFPDPLTDYSFPSGHTTAAFSVAVVFVLHAPWTAWIAIPAAGVVGLSRMYLGLHYPTDVVVGAWLGSVFAVGSHYGLGML</sequence>
<evidence type="ECO:0000256" key="5">
    <source>
        <dbReference type="ARBA" id="ARBA00022989"/>
    </source>
</evidence>
<keyword evidence="6 7" id="KW-0472">Membrane</keyword>
<keyword evidence="3 7" id="KW-0812">Transmembrane</keyword>
<dbReference type="RefSeq" id="WP_380703674.1">
    <property type="nucleotide sequence ID" value="NZ_JBHSAP010000009.1"/>
</dbReference>
<keyword evidence="4" id="KW-0378">Hydrolase</keyword>
<keyword evidence="2" id="KW-1003">Cell membrane</keyword>
<evidence type="ECO:0000256" key="4">
    <source>
        <dbReference type="ARBA" id="ARBA00022801"/>
    </source>
</evidence>
<dbReference type="SUPFAM" id="SSF48317">
    <property type="entry name" value="Acid phosphatase/Vanadium-dependent haloperoxidase"/>
    <property type="match status" value="1"/>
</dbReference>
<evidence type="ECO:0000256" key="3">
    <source>
        <dbReference type="ARBA" id="ARBA00022692"/>
    </source>
</evidence>
<feature type="transmembrane region" description="Helical" evidence="7">
    <location>
        <begin position="115"/>
        <end position="144"/>
    </location>
</feature>
<feature type="transmembrane region" description="Helical" evidence="7">
    <location>
        <begin position="35"/>
        <end position="54"/>
    </location>
</feature>
<dbReference type="Proteomes" id="UP001595843">
    <property type="component" value="Unassembled WGS sequence"/>
</dbReference>
<comment type="subcellular location">
    <subcellularLocation>
        <location evidence="1">Cell membrane</location>
        <topology evidence="1">Multi-pass membrane protein</topology>
    </subcellularLocation>
</comment>
<evidence type="ECO:0000256" key="1">
    <source>
        <dbReference type="ARBA" id="ARBA00004651"/>
    </source>
</evidence>
<proteinExistence type="predicted"/>
<dbReference type="Pfam" id="PF01569">
    <property type="entry name" value="PAP2"/>
    <property type="match status" value="1"/>
</dbReference>
<evidence type="ECO:0000256" key="6">
    <source>
        <dbReference type="ARBA" id="ARBA00023136"/>
    </source>
</evidence>
<feature type="transmembrane region" description="Helical" evidence="7">
    <location>
        <begin position="156"/>
        <end position="174"/>
    </location>
</feature>
<dbReference type="PANTHER" id="PTHR14969">
    <property type="entry name" value="SPHINGOSINE-1-PHOSPHATE PHOSPHOHYDROLASE"/>
    <property type="match status" value="1"/>
</dbReference>
<dbReference type="InterPro" id="IPR036938">
    <property type="entry name" value="PAP2/HPO_sf"/>
</dbReference>
<keyword evidence="5 7" id="KW-1133">Transmembrane helix</keyword>
<evidence type="ECO:0000256" key="2">
    <source>
        <dbReference type="ARBA" id="ARBA00022475"/>
    </source>
</evidence>